<sequence>MGAAKTPEERCTQVNAIYNALKNEYQITYINSPISYTNGMESSQRVKLPKNAINLASANCIDGTVLFASALENVGIDPSIIIIPGHAFIGWEDGEGNVEGALETTMVGNSNFDDAYTYGIDELNEQIENGNFESGVSSAISVKKCRALGITPME</sequence>
<evidence type="ECO:0000313" key="1">
    <source>
        <dbReference type="EMBL" id="MPM59150.1"/>
    </source>
</evidence>
<protein>
    <recommendedName>
        <fullName evidence="2">Transglutaminase-like domain-containing protein</fullName>
    </recommendedName>
</protein>
<comment type="caution">
    <text evidence="1">The sequence shown here is derived from an EMBL/GenBank/DDBJ whole genome shotgun (WGS) entry which is preliminary data.</text>
</comment>
<evidence type="ECO:0008006" key="2">
    <source>
        <dbReference type="Google" id="ProtNLM"/>
    </source>
</evidence>
<dbReference type="AlphaFoldDB" id="A0A645B132"/>
<gene>
    <name evidence="1" type="ORF">SDC9_105989</name>
</gene>
<accession>A0A645B132</accession>
<dbReference type="EMBL" id="VSSQ01017146">
    <property type="protein sequence ID" value="MPM59150.1"/>
    <property type="molecule type" value="Genomic_DNA"/>
</dbReference>
<organism evidence="1">
    <name type="scientific">bioreactor metagenome</name>
    <dbReference type="NCBI Taxonomy" id="1076179"/>
    <lineage>
        <taxon>unclassified sequences</taxon>
        <taxon>metagenomes</taxon>
        <taxon>ecological metagenomes</taxon>
    </lineage>
</organism>
<name>A0A645B132_9ZZZZ</name>
<proteinExistence type="predicted"/>
<reference evidence="1" key="1">
    <citation type="submission" date="2019-08" db="EMBL/GenBank/DDBJ databases">
        <authorList>
            <person name="Kucharzyk K."/>
            <person name="Murdoch R.W."/>
            <person name="Higgins S."/>
            <person name="Loffler F."/>
        </authorList>
    </citation>
    <scope>NUCLEOTIDE SEQUENCE</scope>
</reference>